<evidence type="ECO:0000313" key="1">
    <source>
        <dbReference type="EMBL" id="AFS75025.1"/>
    </source>
</evidence>
<accession>A0A0E0Y156</accession>
<proteinExistence type="predicted"/>
<evidence type="ECO:0000313" key="2">
    <source>
        <dbReference type="Proteomes" id="UP000006167"/>
    </source>
</evidence>
<dbReference type="KEGG" id="esl:O3K_15750"/>
<name>A0A0E0Y156_ECO1C</name>
<gene>
    <name evidence="1" type="ordered locus">O3K_15750</name>
</gene>
<reference evidence="1 2" key="1">
    <citation type="journal article" date="2012" name="PLoS ONE">
        <title>Genomic comparison of Escherichia coli O104:H4 isolates from 2009 and 2011 reveals plasmid, and prophage heterogeneity, including Shiga toxin encoding phage stx2.</title>
        <authorList>
            <consortium name="Threat Characterization Consortium"/>
            <person name="Ahmed S.A."/>
            <person name="Awosika J."/>
            <person name="Baldwin C."/>
            <person name="Bishop-Lilly K.A."/>
            <person name="Biswas B."/>
            <person name="Broomall S."/>
            <person name="Chain P.S."/>
            <person name="Chertkov O."/>
            <person name="Chokoshvili O."/>
            <person name="Coyne S."/>
            <person name="Davenport K."/>
            <person name="Detter J.C."/>
            <person name="Dorman W."/>
            <person name="Erkkila T.H."/>
            <person name="Folster J.P."/>
            <person name="Frey K.G."/>
            <person name="George M."/>
            <person name="Gleasner C."/>
            <person name="Henry M."/>
            <person name="Hill K.K."/>
            <person name="Hubbard K."/>
            <person name="Insalaco J."/>
            <person name="Johnson S."/>
            <person name="Kitzmiller A."/>
            <person name="Krepps M."/>
            <person name="Lo C.C."/>
            <person name="Luu T."/>
            <person name="McNew L.A."/>
            <person name="Minogue T."/>
            <person name="Munk C.A."/>
            <person name="Osborne B."/>
            <person name="Patel M."/>
            <person name="Reitenga K.G."/>
            <person name="Rosenzweig C.N."/>
            <person name="Shea A."/>
            <person name="Shen X."/>
            <person name="Strockbine N."/>
            <person name="Tarr C."/>
            <person name="Teshima H."/>
            <person name="van Gieson E."/>
            <person name="Verratti K."/>
            <person name="Wolcott M."/>
            <person name="Xie G."/>
            <person name="Sozhamannan S."/>
            <person name="Gibbons H.S."/>
        </authorList>
    </citation>
    <scope>NUCLEOTIDE SEQUENCE [LARGE SCALE GENOMIC DNA]</scope>
    <source>
        <strain evidence="1 2">2011C-3493</strain>
    </source>
</reference>
<dbReference type="AlphaFoldDB" id="A0A0E0Y156"/>
<sequence length="64" mass="7739">MNENKIKRLEQLLQARQREFATKWGRAALPHERLTYFPLEDLIKNNGKKIRSDKKHFLECNEDK</sequence>
<protein>
    <submittedName>
        <fullName evidence="1">Uncharacterized protein</fullName>
    </submittedName>
</protein>
<organism evidence="1 2">
    <name type="scientific">Escherichia coli O104:H4 (strain 2011C-3493)</name>
    <dbReference type="NCBI Taxonomy" id="1133852"/>
    <lineage>
        <taxon>Bacteria</taxon>
        <taxon>Pseudomonadati</taxon>
        <taxon>Pseudomonadota</taxon>
        <taxon>Gammaproteobacteria</taxon>
        <taxon>Enterobacterales</taxon>
        <taxon>Enterobacteriaceae</taxon>
        <taxon>Escherichia</taxon>
    </lineage>
</organism>
<dbReference type="Proteomes" id="UP000006167">
    <property type="component" value="Chromosome"/>
</dbReference>
<dbReference type="EMBL" id="CP003289">
    <property type="protein sequence ID" value="AFS75025.1"/>
    <property type="molecule type" value="Genomic_DNA"/>
</dbReference>
<dbReference type="PATRIC" id="fig|1133852.3.peg.3285"/>
<dbReference type="RefSeq" id="WP_001004881.1">
    <property type="nucleotide sequence ID" value="NC_018658.1"/>
</dbReference>
<dbReference type="HOGENOM" id="CLU_2860933_0_0_6"/>